<dbReference type="Proteomes" id="UP000013827">
    <property type="component" value="Unassembled WGS sequence"/>
</dbReference>
<evidence type="ECO:0000256" key="6">
    <source>
        <dbReference type="RuleBase" id="RU365068"/>
    </source>
</evidence>
<keyword evidence="4 6" id="KW-0067">ATP-binding</keyword>
<dbReference type="GeneID" id="17262033"/>
<name>A0A0D3IX98_EMIH1</name>
<dbReference type="EC" id="3.6.4.13" evidence="6"/>
<dbReference type="InterPro" id="IPR014014">
    <property type="entry name" value="RNA_helicase_DEAD_Q_motif"/>
</dbReference>
<dbReference type="PANTHER" id="PTHR24031">
    <property type="entry name" value="RNA HELICASE"/>
    <property type="match status" value="1"/>
</dbReference>
<dbReference type="PaxDb" id="2903-EOD15883"/>
<keyword evidence="1 6" id="KW-0547">Nucleotide-binding</keyword>
<dbReference type="KEGG" id="ehx:EMIHUDRAFT_124255"/>
<keyword evidence="6" id="KW-0694">RNA-binding</keyword>
<evidence type="ECO:0000259" key="9">
    <source>
        <dbReference type="PROSITE" id="PS51195"/>
    </source>
</evidence>
<evidence type="ECO:0000256" key="1">
    <source>
        <dbReference type="ARBA" id="ARBA00022741"/>
    </source>
</evidence>
<dbReference type="GO" id="GO:0003724">
    <property type="term" value="F:RNA helicase activity"/>
    <property type="evidence" value="ECO:0007669"/>
    <property type="project" value="UniProtKB-EC"/>
</dbReference>
<reference evidence="10" key="2">
    <citation type="submission" date="2024-10" db="UniProtKB">
        <authorList>
            <consortium name="EnsemblProtists"/>
        </authorList>
    </citation>
    <scope>IDENTIFICATION</scope>
</reference>
<comment type="catalytic activity">
    <reaction evidence="6">
        <text>ATP + H2O = ADP + phosphate + H(+)</text>
        <dbReference type="Rhea" id="RHEA:13065"/>
        <dbReference type="ChEBI" id="CHEBI:15377"/>
        <dbReference type="ChEBI" id="CHEBI:15378"/>
        <dbReference type="ChEBI" id="CHEBI:30616"/>
        <dbReference type="ChEBI" id="CHEBI:43474"/>
        <dbReference type="ChEBI" id="CHEBI:456216"/>
        <dbReference type="EC" id="3.6.4.13"/>
    </reaction>
</comment>
<feature type="compositionally biased region" description="Basic residues" evidence="7">
    <location>
        <begin position="10"/>
        <end position="19"/>
    </location>
</feature>
<feature type="region of interest" description="Disordered" evidence="7">
    <location>
        <begin position="1"/>
        <end position="42"/>
    </location>
</feature>
<feature type="domain" description="Helicase ATP-binding" evidence="8">
    <location>
        <begin position="78"/>
        <end position="198"/>
    </location>
</feature>
<evidence type="ECO:0000256" key="2">
    <source>
        <dbReference type="ARBA" id="ARBA00022801"/>
    </source>
</evidence>
<evidence type="ECO:0000256" key="7">
    <source>
        <dbReference type="SAM" id="MobiDB-lite"/>
    </source>
</evidence>
<evidence type="ECO:0000313" key="10">
    <source>
        <dbReference type="EnsemblProtists" id="EOD15883"/>
    </source>
</evidence>
<reference evidence="11" key="1">
    <citation type="journal article" date="2013" name="Nature">
        <title>Pan genome of the phytoplankton Emiliania underpins its global distribution.</title>
        <authorList>
            <person name="Read B.A."/>
            <person name="Kegel J."/>
            <person name="Klute M.J."/>
            <person name="Kuo A."/>
            <person name="Lefebvre S.C."/>
            <person name="Maumus F."/>
            <person name="Mayer C."/>
            <person name="Miller J."/>
            <person name="Monier A."/>
            <person name="Salamov A."/>
            <person name="Young J."/>
            <person name="Aguilar M."/>
            <person name="Claverie J.M."/>
            <person name="Frickenhaus S."/>
            <person name="Gonzalez K."/>
            <person name="Herman E.K."/>
            <person name="Lin Y.C."/>
            <person name="Napier J."/>
            <person name="Ogata H."/>
            <person name="Sarno A.F."/>
            <person name="Shmutz J."/>
            <person name="Schroeder D."/>
            <person name="de Vargas C."/>
            <person name="Verret F."/>
            <person name="von Dassow P."/>
            <person name="Valentin K."/>
            <person name="Van de Peer Y."/>
            <person name="Wheeler G."/>
            <person name="Dacks J.B."/>
            <person name="Delwiche C.F."/>
            <person name="Dyhrman S.T."/>
            <person name="Glockner G."/>
            <person name="John U."/>
            <person name="Richards T."/>
            <person name="Worden A.Z."/>
            <person name="Zhang X."/>
            <person name="Grigoriev I.V."/>
            <person name="Allen A.E."/>
            <person name="Bidle K."/>
            <person name="Borodovsky M."/>
            <person name="Bowler C."/>
            <person name="Brownlee C."/>
            <person name="Cock J.M."/>
            <person name="Elias M."/>
            <person name="Gladyshev V.N."/>
            <person name="Groth M."/>
            <person name="Guda C."/>
            <person name="Hadaegh A."/>
            <person name="Iglesias-Rodriguez M.D."/>
            <person name="Jenkins J."/>
            <person name="Jones B.M."/>
            <person name="Lawson T."/>
            <person name="Leese F."/>
            <person name="Lindquist E."/>
            <person name="Lobanov A."/>
            <person name="Lomsadze A."/>
            <person name="Malik S.B."/>
            <person name="Marsh M.E."/>
            <person name="Mackinder L."/>
            <person name="Mock T."/>
            <person name="Mueller-Roeber B."/>
            <person name="Pagarete A."/>
            <person name="Parker M."/>
            <person name="Probert I."/>
            <person name="Quesneville H."/>
            <person name="Raines C."/>
            <person name="Rensing S.A."/>
            <person name="Riano-Pachon D.M."/>
            <person name="Richier S."/>
            <person name="Rokitta S."/>
            <person name="Shiraiwa Y."/>
            <person name="Soanes D.M."/>
            <person name="van der Giezen M."/>
            <person name="Wahlund T.M."/>
            <person name="Williams B."/>
            <person name="Wilson W."/>
            <person name="Wolfe G."/>
            <person name="Wurch L.L."/>
        </authorList>
    </citation>
    <scope>NUCLEOTIDE SEQUENCE</scope>
</reference>
<evidence type="ECO:0000313" key="11">
    <source>
        <dbReference type="Proteomes" id="UP000013827"/>
    </source>
</evidence>
<keyword evidence="3 6" id="KW-0347">Helicase</keyword>
<evidence type="ECO:0000256" key="5">
    <source>
        <dbReference type="PROSITE-ProRule" id="PRU00552"/>
    </source>
</evidence>
<dbReference type="Gene3D" id="3.40.50.300">
    <property type="entry name" value="P-loop containing nucleotide triphosphate hydrolases"/>
    <property type="match status" value="1"/>
</dbReference>
<accession>A0A0D3IX98</accession>
<dbReference type="Pfam" id="PF00270">
    <property type="entry name" value="DEAD"/>
    <property type="match status" value="1"/>
</dbReference>
<comment type="domain">
    <text evidence="6">The Q motif is unique to and characteristic of the DEAD box family of RNA helicases and controls ATP binding and hydrolysis.</text>
</comment>
<protein>
    <recommendedName>
        <fullName evidence="6">ATP-dependent RNA helicase</fullName>
        <ecNumber evidence="6">3.6.4.13</ecNumber>
    </recommendedName>
</protein>
<dbReference type="HOGENOM" id="CLU_1381284_0_0_1"/>
<dbReference type="EnsemblProtists" id="EOD15883">
    <property type="protein sequence ID" value="EOD15883"/>
    <property type="gene ID" value="EMIHUDRAFT_124255"/>
</dbReference>
<evidence type="ECO:0000259" key="8">
    <source>
        <dbReference type="PROSITE" id="PS51192"/>
    </source>
</evidence>
<dbReference type="GO" id="GO:0003723">
    <property type="term" value="F:RNA binding"/>
    <property type="evidence" value="ECO:0007669"/>
    <property type="project" value="UniProtKB-UniRule"/>
</dbReference>
<dbReference type="RefSeq" id="XP_005768312.1">
    <property type="nucleotide sequence ID" value="XM_005768255.1"/>
</dbReference>
<dbReference type="PROSITE" id="PS51195">
    <property type="entry name" value="Q_MOTIF"/>
    <property type="match status" value="1"/>
</dbReference>
<sequence>MPATSSTQPARKKLKKGKPKIAASASGASSGAPSSAAAAQRAAAPPFASLEPALSASTLEAVASLGFERATPVQAAAIPRLLRHQDVAVQACTGSGKTLAFLLPLYELLARRETPLTPKQVGALVIEPTRELAAQVHAVALRFAERRAASAAAVGAAAIAAILPPVLVVGGTDLAESIASLGAAGAHVLIGTPGRLED</sequence>
<dbReference type="InterPro" id="IPR011545">
    <property type="entry name" value="DEAD/DEAH_box_helicase_dom"/>
</dbReference>
<dbReference type="GO" id="GO:0005524">
    <property type="term" value="F:ATP binding"/>
    <property type="evidence" value="ECO:0007669"/>
    <property type="project" value="UniProtKB-UniRule"/>
</dbReference>
<comment type="similarity">
    <text evidence="6">Belongs to the DEAD box helicase family.</text>
</comment>
<organism evidence="10 11">
    <name type="scientific">Emiliania huxleyi (strain CCMP1516)</name>
    <dbReference type="NCBI Taxonomy" id="280463"/>
    <lineage>
        <taxon>Eukaryota</taxon>
        <taxon>Haptista</taxon>
        <taxon>Haptophyta</taxon>
        <taxon>Prymnesiophyceae</taxon>
        <taxon>Isochrysidales</taxon>
        <taxon>Noelaerhabdaceae</taxon>
        <taxon>Emiliania</taxon>
    </lineage>
</organism>
<keyword evidence="11" id="KW-1185">Reference proteome</keyword>
<evidence type="ECO:0000256" key="3">
    <source>
        <dbReference type="ARBA" id="ARBA00022806"/>
    </source>
</evidence>
<dbReference type="InterPro" id="IPR014001">
    <property type="entry name" value="Helicase_ATP-bd"/>
</dbReference>
<keyword evidence="2 6" id="KW-0378">Hydrolase</keyword>
<feature type="domain" description="DEAD-box RNA helicase Q" evidence="9">
    <location>
        <begin position="47"/>
        <end position="75"/>
    </location>
</feature>
<dbReference type="STRING" id="2903.R1C040"/>
<dbReference type="PROSITE" id="PS51192">
    <property type="entry name" value="HELICASE_ATP_BIND_1"/>
    <property type="match status" value="1"/>
</dbReference>
<dbReference type="SUPFAM" id="SSF52540">
    <property type="entry name" value="P-loop containing nucleoside triphosphate hydrolases"/>
    <property type="match status" value="1"/>
</dbReference>
<dbReference type="InterPro" id="IPR027417">
    <property type="entry name" value="P-loop_NTPase"/>
</dbReference>
<dbReference type="AlphaFoldDB" id="A0A0D3IX98"/>
<feature type="short sequence motif" description="Q motif" evidence="5">
    <location>
        <begin position="47"/>
        <end position="75"/>
    </location>
</feature>
<evidence type="ECO:0000256" key="4">
    <source>
        <dbReference type="ARBA" id="ARBA00022840"/>
    </source>
</evidence>
<dbReference type="eggNOG" id="KOG0345">
    <property type="taxonomic scope" value="Eukaryota"/>
</dbReference>
<proteinExistence type="inferred from homology"/>
<comment type="function">
    <text evidence="6">RNA helicase.</text>
</comment>
<dbReference type="GO" id="GO:0016787">
    <property type="term" value="F:hydrolase activity"/>
    <property type="evidence" value="ECO:0007669"/>
    <property type="project" value="UniProtKB-KW"/>
</dbReference>
<feature type="compositionally biased region" description="Low complexity" evidence="7">
    <location>
        <begin position="20"/>
        <end position="42"/>
    </location>
</feature>